<name>A0AAJ0CNK6_9HYPO</name>
<evidence type="ECO:0000313" key="3">
    <source>
        <dbReference type="Proteomes" id="UP001251528"/>
    </source>
</evidence>
<keyword evidence="3" id="KW-1185">Reference proteome</keyword>
<evidence type="ECO:0000256" key="1">
    <source>
        <dbReference type="SAM" id="SignalP"/>
    </source>
</evidence>
<dbReference type="PROSITE" id="PS51257">
    <property type="entry name" value="PROKAR_LIPOPROTEIN"/>
    <property type="match status" value="1"/>
</dbReference>
<feature type="chain" id="PRO_5042477992" evidence="1">
    <location>
        <begin position="20"/>
        <end position="115"/>
    </location>
</feature>
<reference evidence="2" key="1">
    <citation type="submission" date="2023-06" db="EMBL/GenBank/DDBJ databases">
        <title>Conoideocrella luteorostrata (Hypocreales: Clavicipitaceae), a potential biocontrol fungus for elongate hemlock scale in United States Christmas tree production areas.</title>
        <authorList>
            <person name="Barrett H."/>
            <person name="Lovett B."/>
            <person name="Macias A.M."/>
            <person name="Stajich J.E."/>
            <person name="Kasson M.T."/>
        </authorList>
    </citation>
    <scope>NUCLEOTIDE SEQUENCE</scope>
    <source>
        <strain evidence="2">ARSEF 14590</strain>
    </source>
</reference>
<evidence type="ECO:0000313" key="2">
    <source>
        <dbReference type="EMBL" id="KAK2597970.1"/>
    </source>
</evidence>
<gene>
    <name evidence="2" type="ORF">QQS21_005886</name>
</gene>
<dbReference type="AlphaFoldDB" id="A0AAJ0CNK6"/>
<dbReference type="EMBL" id="JASWJB010000103">
    <property type="protein sequence ID" value="KAK2597970.1"/>
    <property type="molecule type" value="Genomic_DNA"/>
</dbReference>
<comment type="caution">
    <text evidence="2">The sequence shown here is derived from an EMBL/GenBank/DDBJ whole genome shotgun (WGS) entry which is preliminary data.</text>
</comment>
<proteinExistence type="predicted"/>
<sequence>MKFTGVVSAIIASACLVSAAPVEDAAKREMNLGGAFGPLGSLLGSSGLGAAAQGIVAEFFKGGDAILNIPGDAIGNFIKLNPGATLGDIMKFAGSLPGDAAKIGGDLMGGGKKAN</sequence>
<organism evidence="2 3">
    <name type="scientific">Conoideocrella luteorostrata</name>
    <dbReference type="NCBI Taxonomy" id="1105319"/>
    <lineage>
        <taxon>Eukaryota</taxon>
        <taxon>Fungi</taxon>
        <taxon>Dikarya</taxon>
        <taxon>Ascomycota</taxon>
        <taxon>Pezizomycotina</taxon>
        <taxon>Sordariomycetes</taxon>
        <taxon>Hypocreomycetidae</taxon>
        <taxon>Hypocreales</taxon>
        <taxon>Clavicipitaceae</taxon>
        <taxon>Conoideocrella</taxon>
    </lineage>
</organism>
<protein>
    <submittedName>
        <fullName evidence="2">Uncharacterized protein</fullName>
    </submittedName>
</protein>
<dbReference type="Proteomes" id="UP001251528">
    <property type="component" value="Unassembled WGS sequence"/>
</dbReference>
<feature type="signal peptide" evidence="1">
    <location>
        <begin position="1"/>
        <end position="19"/>
    </location>
</feature>
<keyword evidence="1" id="KW-0732">Signal</keyword>
<accession>A0AAJ0CNK6</accession>